<feature type="region of interest" description="Disordered" evidence="1">
    <location>
        <begin position="273"/>
        <end position="337"/>
    </location>
</feature>
<dbReference type="AlphaFoldDB" id="A0A5C3KSN0"/>
<accession>A0A5C3KSN0</accession>
<sequence>MDIPPSNQRNRSSVTSSVFRQVLRIGRRSVVRASVGSADTNLPRYSAALAFPQPQSTSSTAGGIPGRSLETASIASSTPTYSTLPRANALLSASPSYTTLPAPDASQRRISTSVSEEHHHEVGEDMTVHLFHLRSLFSGSKSTPWATFSVVGGERHNCYPKFHTGDYIRGSVHLNLESPQAVSSIQILLKGKLITSYLGGSYPFLEYAITLWDRGAGNPRVPTSSKRFTGNFVGQYDFPFKFPFPSHVDLSTLLPVMTIGGPQLGSEINPFLIDQPSTKVNDPPSTLREKGHQATNPVNLRGSSASSPTLPVVPSQPSRRNPTSWGDLQSDTQTLPPSFLEKNVNSNMQYELVLIISHGRFRNDSRLKTVILYTPSFWPPPSSNGRQTSYREGALLRGPILDPDGWYPFSPVKIKGTLQRASEVEVECVLSLAQPLVYARGTVIPLHLSMTCQNTSALDYVANPKSIQVRLSRLINYEKGAVDGESQINMSSIHSLSSVISTGEPPIAARIKKDRSKSSQSSASLPTAVPISSLTASDVLPPTKEFLLNPSHKETVGSAIWWVPPKDVTQERDRRFMEGEVHLPPDLQPSCGFAPFTIQYAIELLPFASPAFEPAALPIGKVDLDGFSTSDSVLLNEDPMRQIYLSESVVIATTCNPDEPVPKAFTEPQRARRRT</sequence>
<name>A0A5C3KSN0_COPMA</name>
<protein>
    <recommendedName>
        <fullName evidence="4">Arrestin-like N-terminal domain-containing protein</fullName>
    </recommendedName>
</protein>
<keyword evidence="3" id="KW-1185">Reference proteome</keyword>
<proteinExistence type="predicted"/>
<evidence type="ECO:0000256" key="1">
    <source>
        <dbReference type="SAM" id="MobiDB-lite"/>
    </source>
</evidence>
<dbReference type="Gene3D" id="2.60.40.640">
    <property type="match status" value="1"/>
</dbReference>
<organism evidence="2 3">
    <name type="scientific">Coprinopsis marcescibilis</name>
    <name type="common">Agaric fungus</name>
    <name type="synonym">Psathyrella marcescibilis</name>
    <dbReference type="NCBI Taxonomy" id="230819"/>
    <lineage>
        <taxon>Eukaryota</taxon>
        <taxon>Fungi</taxon>
        <taxon>Dikarya</taxon>
        <taxon>Basidiomycota</taxon>
        <taxon>Agaricomycotina</taxon>
        <taxon>Agaricomycetes</taxon>
        <taxon>Agaricomycetidae</taxon>
        <taxon>Agaricales</taxon>
        <taxon>Agaricineae</taxon>
        <taxon>Psathyrellaceae</taxon>
        <taxon>Coprinopsis</taxon>
    </lineage>
</organism>
<feature type="compositionally biased region" description="Polar residues" evidence="1">
    <location>
        <begin position="293"/>
        <end position="336"/>
    </location>
</feature>
<gene>
    <name evidence="2" type="ORF">FA15DRAFT_620797</name>
</gene>
<reference evidence="2 3" key="1">
    <citation type="journal article" date="2019" name="Nat. Ecol. Evol.">
        <title>Megaphylogeny resolves global patterns of mushroom evolution.</title>
        <authorList>
            <person name="Varga T."/>
            <person name="Krizsan K."/>
            <person name="Foldi C."/>
            <person name="Dima B."/>
            <person name="Sanchez-Garcia M."/>
            <person name="Sanchez-Ramirez S."/>
            <person name="Szollosi G.J."/>
            <person name="Szarkandi J.G."/>
            <person name="Papp V."/>
            <person name="Albert L."/>
            <person name="Andreopoulos W."/>
            <person name="Angelini C."/>
            <person name="Antonin V."/>
            <person name="Barry K.W."/>
            <person name="Bougher N.L."/>
            <person name="Buchanan P."/>
            <person name="Buyck B."/>
            <person name="Bense V."/>
            <person name="Catcheside P."/>
            <person name="Chovatia M."/>
            <person name="Cooper J."/>
            <person name="Damon W."/>
            <person name="Desjardin D."/>
            <person name="Finy P."/>
            <person name="Geml J."/>
            <person name="Haridas S."/>
            <person name="Hughes K."/>
            <person name="Justo A."/>
            <person name="Karasinski D."/>
            <person name="Kautmanova I."/>
            <person name="Kiss B."/>
            <person name="Kocsube S."/>
            <person name="Kotiranta H."/>
            <person name="LaButti K.M."/>
            <person name="Lechner B.E."/>
            <person name="Liimatainen K."/>
            <person name="Lipzen A."/>
            <person name="Lukacs Z."/>
            <person name="Mihaltcheva S."/>
            <person name="Morgado L.N."/>
            <person name="Niskanen T."/>
            <person name="Noordeloos M.E."/>
            <person name="Ohm R.A."/>
            <person name="Ortiz-Santana B."/>
            <person name="Ovrebo C."/>
            <person name="Racz N."/>
            <person name="Riley R."/>
            <person name="Savchenko A."/>
            <person name="Shiryaev A."/>
            <person name="Soop K."/>
            <person name="Spirin V."/>
            <person name="Szebenyi C."/>
            <person name="Tomsovsky M."/>
            <person name="Tulloss R.E."/>
            <person name="Uehling J."/>
            <person name="Grigoriev I.V."/>
            <person name="Vagvolgyi C."/>
            <person name="Papp T."/>
            <person name="Martin F.M."/>
            <person name="Miettinen O."/>
            <person name="Hibbett D.S."/>
            <person name="Nagy L.G."/>
        </authorList>
    </citation>
    <scope>NUCLEOTIDE SEQUENCE [LARGE SCALE GENOMIC DNA]</scope>
    <source>
        <strain evidence="2 3">CBS 121175</strain>
    </source>
</reference>
<dbReference type="OrthoDB" id="3262423at2759"/>
<feature type="compositionally biased region" description="Polar residues" evidence="1">
    <location>
        <begin position="275"/>
        <end position="284"/>
    </location>
</feature>
<dbReference type="InterPro" id="IPR014752">
    <property type="entry name" value="Arrestin-like_C"/>
</dbReference>
<dbReference type="EMBL" id="ML210218">
    <property type="protein sequence ID" value="TFK23474.1"/>
    <property type="molecule type" value="Genomic_DNA"/>
</dbReference>
<evidence type="ECO:0000313" key="2">
    <source>
        <dbReference type="EMBL" id="TFK23474.1"/>
    </source>
</evidence>
<dbReference type="Proteomes" id="UP000307440">
    <property type="component" value="Unassembled WGS sequence"/>
</dbReference>
<evidence type="ECO:0000313" key="3">
    <source>
        <dbReference type="Proteomes" id="UP000307440"/>
    </source>
</evidence>
<feature type="region of interest" description="Disordered" evidence="1">
    <location>
        <begin position="98"/>
        <end position="121"/>
    </location>
</feature>
<evidence type="ECO:0008006" key="4">
    <source>
        <dbReference type="Google" id="ProtNLM"/>
    </source>
</evidence>